<dbReference type="Proteomes" id="UP001597151">
    <property type="component" value="Unassembled WGS sequence"/>
</dbReference>
<proteinExistence type="predicted"/>
<name>A0ABW3TFQ3_9RHOB</name>
<evidence type="ECO:0000313" key="2">
    <source>
        <dbReference type="Proteomes" id="UP001597151"/>
    </source>
</evidence>
<comment type="caution">
    <text evidence="1">The sequence shown here is derived from an EMBL/GenBank/DDBJ whole genome shotgun (WGS) entry which is preliminary data.</text>
</comment>
<organism evidence="1 2">
    <name type="scientific">Seohaeicola saemankumensis</name>
    <dbReference type="NCBI Taxonomy" id="481181"/>
    <lineage>
        <taxon>Bacteria</taxon>
        <taxon>Pseudomonadati</taxon>
        <taxon>Pseudomonadota</taxon>
        <taxon>Alphaproteobacteria</taxon>
        <taxon>Rhodobacterales</taxon>
        <taxon>Roseobacteraceae</taxon>
        <taxon>Seohaeicola</taxon>
    </lineage>
</organism>
<dbReference type="EMBL" id="JBHTKR010000005">
    <property type="protein sequence ID" value="MFD1195532.1"/>
    <property type="molecule type" value="Genomic_DNA"/>
</dbReference>
<keyword evidence="2" id="KW-1185">Reference proteome</keyword>
<dbReference type="RefSeq" id="WP_380792359.1">
    <property type="nucleotide sequence ID" value="NZ_JBHTKR010000005.1"/>
</dbReference>
<sequence length="86" mass="9297">MDGGFMMAREDEAKRQAAVREAAMASIRRKDMAQMAGGHAVMAGLLGFGEAAEGKGLFPKIVHGAKLFCIAFAFLTPNYLVWHVLL</sequence>
<gene>
    <name evidence="1" type="ORF">ACFQ3C_12740</name>
</gene>
<evidence type="ECO:0000313" key="1">
    <source>
        <dbReference type="EMBL" id="MFD1195532.1"/>
    </source>
</evidence>
<reference evidence="2" key="1">
    <citation type="journal article" date="2019" name="Int. J. Syst. Evol. Microbiol.">
        <title>The Global Catalogue of Microorganisms (GCM) 10K type strain sequencing project: providing services to taxonomists for standard genome sequencing and annotation.</title>
        <authorList>
            <consortium name="The Broad Institute Genomics Platform"/>
            <consortium name="The Broad Institute Genome Sequencing Center for Infectious Disease"/>
            <person name="Wu L."/>
            <person name="Ma J."/>
        </authorList>
    </citation>
    <scope>NUCLEOTIDE SEQUENCE [LARGE SCALE GENOMIC DNA]</scope>
    <source>
        <strain evidence="2">CCUG 55328</strain>
    </source>
</reference>
<protein>
    <submittedName>
        <fullName evidence="1">Uncharacterized protein</fullName>
    </submittedName>
</protein>
<accession>A0ABW3TFQ3</accession>